<proteinExistence type="predicted"/>
<evidence type="ECO:0000313" key="3">
    <source>
        <dbReference type="Proteomes" id="UP000193146"/>
    </source>
</evidence>
<reference evidence="2 3" key="1">
    <citation type="submission" date="2017-04" db="EMBL/GenBank/DDBJ databases">
        <title>Burkholderia puraquae sp. nov., a novel Burkholderia cepacia complex species from hospital setting samples.</title>
        <authorList>
            <person name="Martina P."/>
            <person name="Leguizamon M."/>
            <person name="Prieto C."/>
            <person name="Sousa S."/>
            <person name="Montanaro P."/>
            <person name="Draghi W."/>
            <person name="Staembler M."/>
            <person name="Bettiol M."/>
            <person name="Figoli C."/>
            <person name="Palau J."/>
            <person name="Alvarez F."/>
            <person name="Benetti S."/>
            <person name="Anchat E."/>
            <person name="Vescina C."/>
            <person name="Ferreras J."/>
            <person name="Lasch P."/>
            <person name="Lagares A."/>
            <person name="Zorreguieta A."/>
            <person name="Yantorno O."/>
            <person name="Bosch A."/>
        </authorList>
    </citation>
    <scope>NUCLEOTIDE SEQUENCE [LARGE SCALE GENOMIC DNA]</scope>
    <source>
        <strain evidence="2 3">CAMPA 1040</strain>
    </source>
</reference>
<name>A0A1X1PL06_9BURK</name>
<dbReference type="Gene3D" id="2.60.200.60">
    <property type="match status" value="1"/>
</dbReference>
<dbReference type="OrthoDB" id="9807902at2"/>
<dbReference type="Pfam" id="PF05488">
    <property type="entry name" value="PAAR_motif"/>
    <property type="match status" value="1"/>
</dbReference>
<dbReference type="RefSeq" id="WP_085038637.1">
    <property type="nucleotide sequence ID" value="NZ_CADIKG010000006.1"/>
</dbReference>
<organism evidence="2 3">
    <name type="scientific">Burkholderia puraquae</name>
    <dbReference type="NCBI Taxonomy" id="1904757"/>
    <lineage>
        <taxon>Bacteria</taxon>
        <taxon>Pseudomonadati</taxon>
        <taxon>Pseudomonadota</taxon>
        <taxon>Betaproteobacteria</taxon>
        <taxon>Burkholderiales</taxon>
        <taxon>Burkholderiaceae</taxon>
        <taxon>Burkholderia</taxon>
        <taxon>Burkholderia cepacia complex</taxon>
    </lineage>
</organism>
<sequence>MRPVVLVGHRHVCPVHGPGTVISGTDGVTVGGRKVACVGDSTSCGAVIVTGAVTTFGGREVAREGDTTSHGGTLVEGDNGWLLD</sequence>
<comment type="caution">
    <text evidence="2">The sequence shown here is derived from an EMBL/GenBank/DDBJ whole genome shotgun (WGS) entry which is preliminary data.</text>
</comment>
<dbReference type="InterPro" id="IPR008727">
    <property type="entry name" value="PAAR_motif"/>
</dbReference>
<protein>
    <recommendedName>
        <fullName evidence="4">PAAR domain-containing protein</fullName>
    </recommendedName>
</protein>
<evidence type="ECO:0000313" key="2">
    <source>
        <dbReference type="EMBL" id="ORT87487.1"/>
    </source>
</evidence>
<dbReference type="CDD" id="cd14743">
    <property type="entry name" value="PAAR_CT_1"/>
    <property type="match status" value="1"/>
</dbReference>
<accession>A0A1X1PL06</accession>
<evidence type="ECO:0008006" key="4">
    <source>
        <dbReference type="Google" id="ProtNLM"/>
    </source>
</evidence>
<keyword evidence="3" id="KW-1185">Reference proteome</keyword>
<dbReference type="AlphaFoldDB" id="A0A1X1PL06"/>
<feature type="region of interest" description="Disordered" evidence="1">
    <location>
        <begin position="62"/>
        <end position="84"/>
    </location>
</feature>
<evidence type="ECO:0000256" key="1">
    <source>
        <dbReference type="SAM" id="MobiDB-lite"/>
    </source>
</evidence>
<dbReference type="EMBL" id="NBYX01000003">
    <property type="protein sequence ID" value="ORT87487.1"/>
    <property type="molecule type" value="Genomic_DNA"/>
</dbReference>
<dbReference type="Proteomes" id="UP000193146">
    <property type="component" value="Unassembled WGS sequence"/>
</dbReference>
<gene>
    <name evidence="2" type="ORF">B7G54_08240</name>
</gene>